<keyword evidence="1" id="KW-0677">Repeat</keyword>
<dbReference type="AlphaFoldDB" id="A0A4S4NJ23"/>
<evidence type="ECO:0000256" key="3">
    <source>
        <dbReference type="PROSITE-ProRule" id="PRU00339"/>
    </source>
</evidence>
<evidence type="ECO:0000256" key="1">
    <source>
        <dbReference type="ARBA" id="ARBA00022737"/>
    </source>
</evidence>
<dbReference type="InterPro" id="IPR051012">
    <property type="entry name" value="CellSynth/LPSAsmb/PSIAsmb"/>
</dbReference>
<dbReference type="InterPro" id="IPR019734">
    <property type="entry name" value="TPR_rpt"/>
</dbReference>
<dbReference type="SMART" id="SM00028">
    <property type="entry name" value="TPR"/>
    <property type="match status" value="3"/>
</dbReference>
<dbReference type="OrthoDB" id="791132at2"/>
<dbReference type="PROSITE" id="PS50005">
    <property type="entry name" value="TPR"/>
    <property type="match status" value="1"/>
</dbReference>
<dbReference type="Proteomes" id="UP000308528">
    <property type="component" value="Unassembled WGS sequence"/>
</dbReference>
<dbReference type="RefSeq" id="WP_136458660.1">
    <property type="nucleotide sequence ID" value="NZ_SRSF01000003.1"/>
</dbReference>
<accession>A0A4S4NJ23</accession>
<sequence>MNTLKYLSLLLFLGPLASDFTAWQAGGRSEGVESKSSSQPNVCSTDASIEAYLNSESDELRDRATYSSKYSDYVNCLKSIPLRTPKQEAQFQYFQALAARMGAEKLVDTNPDDADAKLVEAMGYINAADAADGANPKPYIINEKGIISEMQGNYQDAVSLYRSVLNVNIGGQPKPWAIAHSNLANVLAAEGKTISAESTYATALREKSDFAAAHLGIGNLLLTQDDPTYSDHLEQAFNWQKDVFEMRYGYARGLMQQGRTNDAINQYNTIVSATNGRGKGKAHYALGYHFESKGHYNDAITEYQKVIESFPGDKAVNKGSYMRFGEAQKKKGNSSAGAQYLRQNKLNPNNPIPEAYAAYVLLNGSGWKGRLNEIKTQLGGNYSTYKIIQDIAVALYRSGHYQSAKDVAEWAIIGNNRFDHIVTAHHTYLDIMLLKPGGPNYNTICNELDDLQTSASALFDNLRCIIINQGNGFYNGLKSNCTNIIWNVTCP</sequence>
<dbReference type="EMBL" id="SRSF01000003">
    <property type="protein sequence ID" value="THH39784.1"/>
    <property type="molecule type" value="Genomic_DNA"/>
</dbReference>
<reference evidence="4 5" key="1">
    <citation type="submission" date="2019-04" db="EMBL/GenBank/DDBJ databases">
        <title>Lewinella litorea sp. nov., isolated from a marine sand.</title>
        <authorList>
            <person name="Yoon J.-H."/>
        </authorList>
    </citation>
    <scope>NUCLEOTIDE SEQUENCE [LARGE SCALE GENOMIC DNA]</scope>
    <source>
        <strain evidence="4 5">HSMS-39</strain>
    </source>
</reference>
<comment type="caution">
    <text evidence="4">The sequence shown here is derived from an EMBL/GenBank/DDBJ whole genome shotgun (WGS) entry which is preliminary data.</text>
</comment>
<dbReference type="InterPro" id="IPR011990">
    <property type="entry name" value="TPR-like_helical_dom_sf"/>
</dbReference>
<evidence type="ECO:0000256" key="2">
    <source>
        <dbReference type="ARBA" id="ARBA00022803"/>
    </source>
</evidence>
<dbReference type="Pfam" id="PF13432">
    <property type="entry name" value="TPR_16"/>
    <property type="match status" value="1"/>
</dbReference>
<proteinExistence type="predicted"/>
<dbReference type="SUPFAM" id="SSF48452">
    <property type="entry name" value="TPR-like"/>
    <property type="match status" value="2"/>
</dbReference>
<protein>
    <submittedName>
        <fullName evidence="4">Tetratricopeptide repeat protein</fullName>
    </submittedName>
</protein>
<evidence type="ECO:0000313" key="5">
    <source>
        <dbReference type="Proteomes" id="UP000308528"/>
    </source>
</evidence>
<evidence type="ECO:0000313" key="4">
    <source>
        <dbReference type="EMBL" id="THH39784.1"/>
    </source>
</evidence>
<organism evidence="4 5">
    <name type="scientific">Neolewinella litorea</name>
    <dbReference type="NCBI Taxonomy" id="2562452"/>
    <lineage>
        <taxon>Bacteria</taxon>
        <taxon>Pseudomonadati</taxon>
        <taxon>Bacteroidota</taxon>
        <taxon>Saprospiria</taxon>
        <taxon>Saprospirales</taxon>
        <taxon>Lewinellaceae</taxon>
        <taxon>Neolewinella</taxon>
    </lineage>
</organism>
<dbReference type="Gene3D" id="1.25.40.10">
    <property type="entry name" value="Tetratricopeptide repeat domain"/>
    <property type="match status" value="2"/>
</dbReference>
<dbReference type="PANTHER" id="PTHR45586">
    <property type="entry name" value="TPR REPEAT-CONTAINING PROTEIN PA4667"/>
    <property type="match status" value="1"/>
</dbReference>
<gene>
    <name evidence="4" type="ORF">E4021_09220</name>
</gene>
<dbReference type="PANTHER" id="PTHR45586:SF1">
    <property type="entry name" value="LIPOPOLYSACCHARIDE ASSEMBLY PROTEIN B"/>
    <property type="match status" value="1"/>
</dbReference>
<keyword evidence="2 3" id="KW-0802">TPR repeat</keyword>
<keyword evidence="5" id="KW-1185">Reference proteome</keyword>
<name>A0A4S4NJ23_9BACT</name>
<feature type="repeat" description="TPR" evidence="3">
    <location>
        <begin position="280"/>
        <end position="313"/>
    </location>
</feature>